<proteinExistence type="predicted"/>
<comment type="caution">
    <text evidence="2">The sequence shown here is derived from an EMBL/GenBank/DDBJ whole genome shotgun (WGS) entry which is preliminary data.</text>
</comment>
<feature type="compositionally biased region" description="Pro residues" evidence="1">
    <location>
        <begin position="18"/>
        <end position="30"/>
    </location>
</feature>
<dbReference type="AlphaFoldDB" id="A0A9X9MDB8"/>
<sequence>PTKLYDEGVLESLLFLTPQPPTSGPDPPPRQCQFHPRIKSVT</sequence>
<protein>
    <submittedName>
        <fullName evidence="2">Uncharacterized protein</fullName>
    </submittedName>
</protein>
<keyword evidence="3" id="KW-1185">Reference proteome</keyword>
<evidence type="ECO:0000313" key="2">
    <source>
        <dbReference type="EMBL" id="VCX42572.1"/>
    </source>
</evidence>
<feature type="region of interest" description="Disordered" evidence="1">
    <location>
        <begin position="16"/>
        <end position="42"/>
    </location>
</feature>
<reference evidence="2 3" key="1">
    <citation type="submission" date="2018-10" db="EMBL/GenBank/DDBJ databases">
        <authorList>
            <person name="Ekblom R."/>
            <person name="Jareborg N."/>
        </authorList>
    </citation>
    <scope>NUCLEOTIDE SEQUENCE [LARGE SCALE GENOMIC DNA]</scope>
    <source>
        <tissue evidence="2">Muscle</tissue>
    </source>
</reference>
<organism evidence="2 3">
    <name type="scientific">Gulo gulo</name>
    <name type="common">Wolverine</name>
    <name type="synonym">Gluton</name>
    <dbReference type="NCBI Taxonomy" id="48420"/>
    <lineage>
        <taxon>Eukaryota</taxon>
        <taxon>Metazoa</taxon>
        <taxon>Chordata</taxon>
        <taxon>Craniata</taxon>
        <taxon>Vertebrata</taxon>
        <taxon>Euteleostomi</taxon>
        <taxon>Mammalia</taxon>
        <taxon>Eutheria</taxon>
        <taxon>Laurasiatheria</taxon>
        <taxon>Carnivora</taxon>
        <taxon>Caniformia</taxon>
        <taxon>Musteloidea</taxon>
        <taxon>Mustelidae</taxon>
        <taxon>Guloninae</taxon>
        <taxon>Gulo</taxon>
    </lineage>
</organism>
<name>A0A9X9MDB8_GULGU</name>
<gene>
    <name evidence="2" type="ORF">BN2614_LOCUS3</name>
</gene>
<dbReference type="EMBL" id="CYRY02046775">
    <property type="protein sequence ID" value="VCX42572.1"/>
    <property type="molecule type" value="Genomic_DNA"/>
</dbReference>
<accession>A0A9X9MDB8</accession>
<dbReference type="Proteomes" id="UP000269945">
    <property type="component" value="Unassembled WGS sequence"/>
</dbReference>
<evidence type="ECO:0000256" key="1">
    <source>
        <dbReference type="SAM" id="MobiDB-lite"/>
    </source>
</evidence>
<evidence type="ECO:0000313" key="3">
    <source>
        <dbReference type="Proteomes" id="UP000269945"/>
    </source>
</evidence>
<feature type="non-terminal residue" evidence="2">
    <location>
        <position position="1"/>
    </location>
</feature>